<dbReference type="OrthoDB" id="6314530at2"/>
<proteinExistence type="predicted"/>
<feature type="chain" id="PRO_5007830329" evidence="1">
    <location>
        <begin position="21"/>
        <end position="156"/>
    </location>
</feature>
<keyword evidence="1" id="KW-0732">Signal</keyword>
<dbReference type="Proteomes" id="UP000076503">
    <property type="component" value="Unassembled WGS sequence"/>
</dbReference>
<feature type="signal peptide" evidence="1">
    <location>
        <begin position="1"/>
        <end position="20"/>
    </location>
</feature>
<comment type="caution">
    <text evidence="2">The sequence shown here is derived from an EMBL/GenBank/DDBJ whole genome shotgun (WGS) entry which is preliminary data.</text>
</comment>
<accession>A0A161XZ63</accession>
<dbReference type="EMBL" id="AUXZ01000090">
    <property type="protein sequence ID" value="KZN48689.1"/>
    <property type="molecule type" value="Genomic_DNA"/>
</dbReference>
<organism evidence="2 3">
    <name type="scientific">Pseudoalteromonas luteoviolacea H33</name>
    <dbReference type="NCBI Taxonomy" id="1365251"/>
    <lineage>
        <taxon>Bacteria</taxon>
        <taxon>Pseudomonadati</taxon>
        <taxon>Pseudomonadota</taxon>
        <taxon>Gammaproteobacteria</taxon>
        <taxon>Alteromonadales</taxon>
        <taxon>Pseudoalteromonadaceae</taxon>
        <taxon>Pseudoalteromonas</taxon>
    </lineage>
</organism>
<evidence type="ECO:0000256" key="1">
    <source>
        <dbReference type="SAM" id="SignalP"/>
    </source>
</evidence>
<gene>
    <name evidence="2" type="ORF">N476_20975</name>
</gene>
<dbReference type="PATRIC" id="fig|1365251.3.peg.3655"/>
<dbReference type="AlphaFoldDB" id="A0A161XZ63"/>
<evidence type="ECO:0000313" key="3">
    <source>
        <dbReference type="Proteomes" id="UP000076503"/>
    </source>
</evidence>
<sequence length="156" mass="17451">MKKQLAMGLLFAFGSINAFAQECKTEVETSKINYYQGFANCSALVNGSFQNISRFINLTTNHTAFIGDWVYNPATKHQVYATCLANVPFAYSETKTTNVRYCKDKVLIEARGGSPEHAMSILRQRGATEVGGCRPDFTDQPMHFVCVGYIVDWVKQ</sequence>
<protein>
    <submittedName>
        <fullName evidence="2">Uncharacterized protein</fullName>
    </submittedName>
</protein>
<evidence type="ECO:0000313" key="2">
    <source>
        <dbReference type="EMBL" id="KZN48689.1"/>
    </source>
</evidence>
<dbReference type="RefSeq" id="WP_063362954.1">
    <property type="nucleotide sequence ID" value="NZ_AUXZ01000090.1"/>
</dbReference>
<name>A0A161XZ63_9GAMM</name>
<reference evidence="2 3" key="1">
    <citation type="submission" date="2013-07" db="EMBL/GenBank/DDBJ databases">
        <title>Comparative Genomic and Metabolomic Analysis of Twelve Strains of Pseudoalteromonas luteoviolacea.</title>
        <authorList>
            <person name="Vynne N.G."/>
            <person name="Mansson M."/>
            <person name="Gram L."/>
        </authorList>
    </citation>
    <scope>NUCLEOTIDE SEQUENCE [LARGE SCALE GENOMIC DNA]</scope>
    <source>
        <strain evidence="2 3">H33</strain>
    </source>
</reference>